<dbReference type="OrthoDB" id="6597267at2759"/>
<sequence>MSVDLLPGSFLFPDQQATKNTSIVSDTKTADGSASDALNNMEYHRKKMNEYLCHGYMAEEIMKLMSTPRVKRRLGITENNELRDLVDVDNVTVHDKMLADEGSVKYKQWLQRRTTLDDVYRHYAPSKKMNKMQGPRDDNIDEFDGEVTGYAMPAPIPSGKVGFHEEQGDENDHMLSSSSGHNVYYGHSYGHGGDHFIPHTDTFPAIHEEHYYPAPYYHEHEEEYHKPHYYKGKGSELSVKDFFEIALTALAFLAFGLFIIQLLMNATNTMNATAATMVNTGKRSKRNIAGLPLSYASNEELNELSYNVLRSIEGALVADMDSGNCLRRILCENNRHSTQTIDARKIWVPVWSLGMSWISSRVLKGSPWSAMLDSVKASILGLGGADCATLYPNCEIKKERIKRIRRRRK</sequence>
<dbReference type="Proteomes" id="UP000076502">
    <property type="component" value="Unassembled WGS sequence"/>
</dbReference>
<keyword evidence="1" id="KW-0472">Membrane</keyword>
<dbReference type="AlphaFoldDB" id="A0A154PM17"/>
<accession>A0A154PM17</accession>
<feature type="transmembrane region" description="Helical" evidence="1">
    <location>
        <begin position="242"/>
        <end position="264"/>
    </location>
</feature>
<organism evidence="2 3">
    <name type="scientific">Dufourea novaeangliae</name>
    <name type="common">Sweat bee</name>
    <dbReference type="NCBI Taxonomy" id="178035"/>
    <lineage>
        <taxon>Eukaryota</taxon>
        <taxon>Metazoa</taxon>
        <taxon>Ecdysozoa</taxon>
        <taxon>Arthropoda</taxon>
        <taxon>Hexapoda</taxon>
        <taxon>Insecta</taxon>
        <taxon>Pterygota</taxon>
        <taxon>Neoptera</taxon>
        <taxon>Endopterygota</taxon>
        <taxon>Hymenoptera</taxon>
        <taxon>Apocrita</taxon>
        <taxon>Aculeata</taxon>
        <taxon>Apoidea</taxon>
        <taxon>Anthophila</taxon>
        <taxon>Halictidae</taxon>
        <taxon>Rophitinae</taxon>
        <taxon>Dufourea</taxon>
    </lineage>
</organism>
<keyword evidence="1" id="KW-1133">Transmembrane helix</keyword>
<reference evidence="2 3" key="1">
    <citation type="submission" date="2015-07" db="EMBL/GenBank/DDBJ databases">
        <title>The genome of Dufourea novaeangliae.</title>
        <authorList>
            <person name="Pan H."/>
            <person name="Kapheim K."/>
        </authorList>
    </citation>
    <scope>NUCLEOTIDE SEQUENCE [LARGE SCALE GENOMIC DNA]</scope>
    <source>
        <strain evidence="2">0120121106</strain>
        <tissue evidence="2">Whole body</tissue>
    </source>
</reference>
<protein>
    <submittedName>
        <fullName evidence="2">Uncharacterized protein</fullName>
    </submittedName>
</protein>
<gene>
    <name evidence="2" type="ORF">WN55_04032</name>
</gene>
<dbReference type="EMBL" id="KQ434948">
    <property type="protein sequence ID" value="KZC12494.1"/>
    <property type="molecule type" value="Genomic_DNA"/>
</dbReference>
<keyword evidence="1" id="KW-0812">Transmembrane</keyword>
<evidence type="ECO:0000256" key="1">
    <source>
        <dbReference type="SAM" id="Phobius"/>
    </source>
</evidence>
<keyword evidence="3" id="KW-1185">Reference proteome</keyword>
<name>A0A154PM17_DUFNO</name>
<dbReference type="OMA" id="NEYLCHG"/>
<evidence type="ECO:0000313" key="3">
    <source>
        <dbReference type="Proteomes" id="UP000076502"/>
    </source>
</evidence>
<proteinExistence type="predicted"/>
<evidence type="ECO:0000313" key="2">
    <source>
        <dbReference type="EMBL" id="KZC12494.1"/>
    </source>
</evidence>